<dbReference type="AlphaFoldDB" id="A0A8S1JZC9"/>
<accession>A0A8S1JZC9</accession>
<reference evidence="1" key="1">
    <citation type="submission" date="2021-01" db="EMBL/GenBank/DDBJ databases">
        <authorList>
            <consortium name="Genoscope - CEA"/>
            <person name="William W."/>
        </authorList>
    </citation>
    <scope>NUCLEOTIDE SEQUENCE</scope>
</reference>
<dbReference type="Proteomes" id="UP000688137">
    <property type="component" value="Unassembled WGS sequence"/>
</dbReference>
<organism evidence="1 2">
    <name type="scientific">Paramecium primaurelia</name>
    <dbReference type="NCBI Taxonomy" id="5886"/>
    <lineage>
        <taxon>Eukaryota</taxon>
        <taxon>Sar</taxon>
        <taxon>Alveolata</taxon>
        <taxon>Ciliophora</taxon>
        <taxon>Intramacronucleata</taxon>
        <taxon>Oligohymenophorea</taxon>
        <taxon>Peniculida</taxon>
        <taxon>Parameciidae</taxon>
        <taxon>Paramecium</taxon>
    </lineage>
</organism>
<proteinExistence type="predicted"/>
<keyword evidence="2" id="KW-1185">Reference proteome</keyword>
<evidence type="ECO:0000313" key="2">
    <source>
        <dbReference type="Proteomes" id="UP000688137"/>
    </source>
</evidence>
<sequence>MDILDLKENNQNVLIDDVTSNMKILQFLRKQKNQRQKKIKNIQQIFENGPRLAIIKPCLNNKKQNSKYNEEETQSSLNSNNQNQDLVQKILDALSSLSDNQSKTKVIKQFLSVSTTYAKYERMKFIEKYISENLIQYLKDNYCVDIFKQLNELYKMQLEQQIQNVLFFEAAMTEFQNQIIYNSAFLASCLMNICSKIQQNTIKQRLIFLNLTGLNNKDDQLHKENYKDDCLYISLQRVQNLQQIDRGGLLNLNYSNFKTIYFEETEEKLTWKQFRIIYKYQIKKLIKNFKSNLFILSIAKQLNSVSHINFTEDCIKNMIKKFSFLAKDRLIIHSYISSENNGEKIKDELITYINSLQQGILSQEILLSQENIKENKQKKFDDWISSLIQKNINGMNIEQQELIQREIRNQILNSELQLVKESSNFKLGIYFMMDSMQNNQKNYLKIYLFYNNINLKFLNNTILYVDYIGMQIVLLQYDKQNYFVYYTKDKILDTYKGQQKAKLDGHISDDYDIYCERINLSEELQKQKIVLDEPIIPNSSLIVKNQKIYIIYFNQTSEILMIDLENTSVNVLQRKKLNINVNNVEDNKLKKIYNQNQENVQNQIKDRRNPTIVYNPCIDDFDFIIFGGEFKNSNQFCNLVELLKVESQGFSSVIIPKEILYQKCNYYIPWPNMIVLVNDQLPQQYILLPGDYNNKIFYYNQVINKEHQEKAILITYHPNIIQFQFDYLKIVYDNDKNIQPLPIQYFSGNQRNFKNPKGIQQQWYLAITLLESISSKVRQLFIQAEIEIKDKQLIIKQSITYDECNMILDKQITYCEEYINISNKQVETNFQVQNLQAKNYQKQNKFISKMSRELEFN</sequence>
<name>A0A8S1JZC9_PARPR</name>
<comment type="caution">
    <text evidence="1">The sequence shown here is derived from an EMBL/GenBank/DDBJ whole genome shotgun (WGS) entry which is preliminary data.</text>
</comment>
<dbReference type="EMBL" id="CAJJDM010000007">
    <property type="protein sequence ID" value="CAD8046070.1"/>
    <property type="molecule type" value="Genomic_DNA"/>
</dbReference>
<dbReference type="OMA" id="QVINKEH"/>
<gene>
    <name evidence="1" type="ORF">PPRIM_AZ9-3.1.T0100168</name>
</gene>
<evidence type="ECO:0000313" key="1">
    <source>
        <dbReference type="EMBL" id="CAD8046070.1"/>
    </source>
</evidence>
<protein>
    <submittedName>
        <fullName evidence="1">Uncharacterized protein</fullName>
    </submittedName>
</protein>